<accession>A0A3N7K371</accession>
<keyword evidence="4" id="KW-1185">Reference proteome</keyword>
<name>A0A3N7K371_9BURK</name>
<feature type="region of interest" description="Disordered" evidence="1">
    <location>
        <begin position="287"/>
        <end position="318"/>
    </location>
</feature>
<reference evidence="3 4" key="1">
    <citation type="submission" date="2018-08" db="EMBL/GenBank/DDBJ databases">
        <authorList>
            <person name="Khan S.A."/>
            <person name="Jeon C.O."/>
            <person name="Chun B.H."/>
            <person name="Jeong S.E."/>
        </authorList>
    </citation>
    <scope>NUCLEOTIDE SEQUENCE [LARGE SCALE GENOMIC DNA]</scope>
    <source>
        <strain evidence="3 4">S-16</strain>
    </source>
</reference>
<protein>
    <submittedName>
        <fullName evidence="3">DUF4150 domain-containing protein</fullName>
    </submittedName>
</protein>
<comment type="caution">
    <text evidence="3">The sequence shown here is derived from an EMBL/GenBank/DDBJ whole genome shotgun (WGS) entry which is preliminary data.</text>
</comment>
<evidence type="ECO:0000313" key="3">
    <source>
        <dbReference type="EMBL" id="RQP25395.1"/>
    </source>
</evidence>
<dbReference type="CDD" id="cd14740">
    <property type="entry name" value="PAAR_4"/>
    <property type="match status" value="1"/>
</dbReference>
<feature type="domain" description="Tox-GHH2" evidence="2">
    <location>
        <begin position="252"/>
        <end position="351"/>
    </location>
</feature>
<dbReference type="Proteomes" id="UP000267464">
    <property type="component" value="Unassembled WGS sequence"/>
</dbReference>
<dbReference type="Pfam" id="PF13665">
    <property type="entry name" value="Tox-PAAR-like"/>
    <property type="match status" value="1"/>
</dbReference>
<dbReference type="AlphaFoldDB" id="A0A3N7K371"/>
<evidence type="ECO:0000313" key="4">
    <source>
        <dbReference type="Proteomes" id="UP000267464"/>
    </source>
</evidence>
<dbReference type="InterPro" id="IPR028917">
    <property type="entry name" value="Tox-GHH2_domain"/>
</dbReference>
<gene>
    <name evidence="3" type="ORF">DZC73_11275</name>
</gene>
<sequence length="370" mass="39614">MSNEVYANTMEVSCKQAAGKSVAAFPDVCMTPPQTPATPPGVPIPYPNTGMASDTTDGSSSVKISGQEVMLKNKSCFKKSSGDEAGSAPMKGVVTHKITGKVFFSMWSMDVKFEGENVVRHLDMTTHNHGSTPPNALPTVYQDMLAALPPECAKEKAEFESKCSSATVQGNKVKNCTDDCKKAQKCILVPKKLDKKFCCGEDTDTEERTGDHLVEVSSFTQPGGRGGLSGMGVTRAVIASTGADISSPLSKSIPLDAQFAGYDQFAAPTVCVGKDHSDPLHHKLQSLRDKAKRRRRNACRGQALDSWGPDPASDHSYATLGESIEDGAWAHKQAFPQCEKACTEKQLEAYHVDEAGIPPETPVRTATVLS</sequence>
<evidence type="ECO:0000259" key="2">
    <source>
        <dbReference type="Pfam" id="PF15635"/>
    </source>
</evidence>
<organism evidence="3 4">
    <name type="scientific">Piscinibacter terrae</name>
    <dbReference type="NCBI Taxonomy" id="2496871"/>
    <lineage>
        <taxon>Bacteria</taxon>
        <taxon>Pseudomonadati</taxon>
        <taxon>Pseudomonadota</taxon>
        <taxon>Betaproteobacteria</taxon>
        <taxon>Burkholderiales</taxon>
        <taxon>Sphaerotilaceae</taxon>
        <taxon>Piscinibacter</taxon>
    </lineage>
</organism>
<dbReference type="OrthoDB" id="8073614at2"/>
<dbReference type="RefSeq" id="WP_124540308.1">
    <property type="nucleotide sequence ID" value="NZ_QUSW01000002.1"/>
</dbReference>
<dbReference type="Pfam" id="PF15635">
    <property type="entry name" value="Tox-GHH2"/>
    <property type="match status" value="1"/>
</dbReference>
<dbReference type="EMBL" id="QUSW01000002">
    <property type="protein sequence ID" value="RQP25395.1"/>
    <property type="molecule type" value="Genomic_DNA"/>
</dbReference>
<reference evidence="3 4" key="2">
    <citation type="submission" date="2018-12" db="EMBL/GenBank/DDBJ databases">
        <title>Rhizobacter gummiphilus sp. nov., a rubber-degrading bacterium isolated from the soil of a botanical garden in Japan.</title>
        <authorList>
            <person name="Shunsuke S.S."/>
        </authorList>
    </citation>
    <scope>NUCLEOTIDE SEQUENCE [LARGE SCALE GENOMIC DNA]</scope>
    <source>
        <strain evidence="3 4">S-16</strain>
    </source>
</reference>
<proteinExistence type="predicted"/>
<evidence type="ECO:0000256" key="1">
    <source>
        <dbReference type="SAM" id="MobiDB-lite"/>
    </source>
</evidence>